<feature type="compositionally biased region" description="Low complexity" evidence="1">
    <location>
        <begin position="87"/>
        <end position="107"/>
    </location>
</feature>
<reference evidence="3" key="1">
    <citation type="submission" date="2014-03" db="EMBL/GenBank/DDBJ databases">
        <authorList>
            <person name="Aksoy S."/>
            <person name="Warren W."/>
            <person name="Wilson R.K."/>
        </authorList>
    </citation>
    <scope>NUCLEOTIDE SEQUENCE [LARGE SCALE GENOMIC DNA]</scope>
    <source>
        <strain evidence="3">IAEA</strain>
    </source>
</reference>
<proteinExistence type="predicted"/>
<dbReference type="Proteomes" id="UP000091820">
    <property type="component" value="Unassembled WGS sequence"/>
</dbReference>
<evidence type="ECO:0000313" key="2">
    <source>
        <dbReference type="EnsemblMetazoa" id="GBRI007599-PA"/>
    </source>
</evidence>
<keyword evidence="3" id="KW-1185">Reference proteome</keyword>
<accession>A0A1A9W638</accession>
<organism evidence="2 3">
    <name type="scientific">Glossina brevipalpis</name>
    <dbReference type="NCBI Taxonomy" id="37001"/>
    <lineage>
        <taxon>Eukaryota</taxon>
        <taxon>Metazoa</taxon>
        <taxon>Ecdysozoa</taxon>
        <taxon>Arthropoda</taxon>
        <taxon>Hexapoda</taxon>
        <taxon>Insecta</taxon>
        <taxon>Pterygota</taxon>
        <taxon>Neoptera</taxon>
        <taxon>Endopterygota</taxon>
        <taxon>Diptera</taxon>
        <taxon>Brachycera</taxon>
        <taxon>Muscomorpha</taxon>
        <taxon>Hippoboscoidea</taxon>
        <taxon>Glossinidae</taxon>
        <taxon>Glossina</taxon>
    </lineage>
</organism>
<dbReference type="EnsemblMetazoa" id="GBRI007599-RA">
    <property type="protein sequence ID" value="GBRI007599-PA"/>
    <property type="gene ID" value="GBRI007599"/>
</dbReference>
<dbReference type="AlphaFoldDB" id="A0A1A9W638"/>
<sequence>MEGTFNLMGGGFSLPAREDSVEPPHFCCVTERFGVLAAVTEAVFPVVVAAVVGAVTHLNVVATTCQASQRVENIALALNIRGRCPGSQQQQPSLSSTSSVMASTSRC</sequence>
<feature type="region of interest" description="Disordered" evidence="1">
    <location>
        <begin position="84"/>
        <end position="107"/>
    </location>
</feature>
<name>A0A1A9W638_9MUSC</name>
<dbReference type="VEuPathDB" id="VectorBase:GBRI007599"/>
<evidence type="ECO:0000256" key="1">
    <source>
        <dbReference type="SAM" id="MobiDB-lite"/>
    </source>
</evidence>
<evidence type="ECO:0000313" key="3">
    <source>
        <dbReference type="Proteomes" id="UP000091820"/>
    </source>
</evidence>
<reference evidence="2" key="2">
    <citation type="submission" date="2020-05" db="UniProtKB">
        <authorList>
            <consortium name="EnsemblMetazoa"/>
        </authorList>
    </citation>
    <scope>IDENTIFICATION</scope>
    <source>
        <strain evidence="2">IAEA</strain>
    </source>
</reference>
<protein>
    <submittedName>
        <fullName evidence="2">Uncharacterized protein</fullName>
    </submittedName>
</protein>